<dbReference type="CDD" id="cd07061">
    <property type="entry name" value="HP_HAP_like"/>
    <property type="match status" value="1"/>
</dbReference>
<reference evidence="4 5" key="1">
    <citation type="submission" date="2014-04" db="EMBL/GenBank/DDBJ databases">
        <title>Evolutionary Origins and Diversification of the Mycorrhizal Mutualists.</title>
        <authorList>
            <consortium name="DOE Joint Genome Institute"/>
            <consortium name="Mycorrhizal Genomics Consortium"/>
            <person name="Kohler A."/>
            <person name="Kuo A."/>
            <person name="Nagy L.G."/>
            <person name="Floudas D."/>
            <person name="Copeland A."/>
            <person name="Barry K.W."/>
            <person name="Cichocki N."/>
            <person name="Veneault-Fourrey C."/>
            <person name="LaButti K."/>
            <person name="Lindquist E.A."/>
            <person name="Lipzen A."/>
            <person name="Lundell T."/>
            <person name="Morin E."/>
            <person name="Murat C."/>
            <person name="Riley R."/>
            <person name="Ohm R."/>
            <person name="Sun H."/>
            <person name="Tunlid A."/>
            <person name="Henrissat B."/>
            <person name="Grigoriev I.V."/>
            <person name="Hibbett D.S."/>
            <person name="Martin F."/>
        </authorList>
    </citation>
    <scope>NUCLEOTIDE SEQUENCE [LARGE SCALE GENOMIC DNA]</scope>
    <source>
        <strain evidence="4 5">Koide BX008</strain>
    </source>
</reference>
<dbReference type="PANTHER" id="PTHR11567">
    <property type="entry name" value="ACID PHOSPHATASE-RELATED"/>
    <property type="match status" value="1"/>
</dbReference>
<accession>A0A0C2TA13</accession>
<evidence type="ECO:0000313" key="5">
    <source>
        <dbReference type="Proteomes" id="UP000054549"/>
    </source>
</evidence>
<name>A0A0C2TA13_AMAMK</name>
<evidence type="ECO:0000256" key="2">
    <source>
        <dbReference type="ARBA" id="ARBA00022801"/>
    </source>
</evidence>
<dbReference type="InterPro" id="IPR029033">
    <property type="entry name" value="His_PPase_superfam"/>
</dbReference>
<evidence type="ECO:0000256" key="3">
    <source>
        <dbReference type="SAM" id="MobiDB-lite"/>
    </source>
</evidence>
<dbReference type="InterPro" id="IPR033379">
    <property type="entry name" value="Acid_Pase_AS"/>
</dbReference>
<dbReference type="AlphaFoldDB" id="A0A0C2TA13"/>
<dbReference type="OrthoDB" id="10257284at2759"/>
<organism evidence="4 5">
    <name type="scientific">Amanita muscaria (strain Koide BX008)</name>
    <dbReference type="NCBI Taxonomy" id="946122"/>
    <lineage>
        <taxon>Eukaryota</taxon>
        <taxon>Fungi</taxon>
        <taxon>Dikarya</taxon>
        <taxon>Basidiomycota</taxon>
        <taxon>Agaricomycotina</taxon>
        <taxon>Agaricomycetes</taxon>
        <taxon>Agaricomycetidae</taxon>
        <taxon>Agaricales</taxon>
        <taxon>Pluteineae</taxon>
        <taxon>Amanitaceae</taxon>
        <taxon>Amanita</taxon>
    </lineage>
</organism>
<dbReference type="EMBL" id="KN818258">
    <property type="protein sequence ID" value="KIL63494.1"/>
    <property type="molecule type" value="Genomic_DNA"/>
</dbReference>
<feature type="compositionally biased region" description="Polar residues" evidence="3">
    <location>
        <begin position="7"/>
        <end position="16"/>
    </location>
</feature>
<dbReference type="SUPFAM" id="SSF53254">
    <property type="entry name" value="Phosphoglycerate mutase-like"/>
    <property type="match status" value="1"/>
</dbReference>
<dbReference type="Gene3D" id="3.40.50.1240">
    <property type="entry name" value="Phosphoglycerate mutase-like"/>
    <property type="match status" value="1"/>
</dbReference>
<evidence type="ECO:0008006" key="6">
    <source>
        <dbReference type="Google" id="ProtNLM"/>
    </source>
</evidence>
<proteinExistence type="inferred from homology"/>
<gene>
    <name evidence="4" type="ORF">M378DRAFT_164353</name>
</gene>
<evidence type="ECO:0000313" key="4">
    <source>
        <dbReference type="EMBL" id="KIL63494.1"/>
    </source>
</evidence>
<dbReference type="InParanoid" id="A0A0C2TA13"/>
<dbReference type="Pfam" id="PF00328">
    <property type="entry name" value="His_Phos_2"/>
    <property type="match status" value="1"/>
</dbReference>
<dbReference type="STRING" id="946122.A0A0C2TA13"/>
<dbReference type="PROSITE" id="PS00778">
    <property type="entry name" value="HIS_ACID_PHOSPHAT_2"/>
    <property type="match status" value="1"/>
</dbReference>
<dbReference type="HOGENOM" id="CLU_030431_3_1_1"/>
<dbReference type="Proteomes" id="UP000054549">
    <property type="component" value="Unassembled WGS sequence"/>
</dbReference>
<evidence type="ECO:0000256" key="1">
    <source>
        <dbReference type="ARBA" id="ARBA00005375"/>
    </source>
</evidence>
<dbReference type="FunCoup" id="A0A0C2TA13">
    <property type="interactions" value="42"/>
</dbReference>
<keyword evidence="5" id="KW-1185">Reference proteome</keyword>
<dbReference type="PANTHER" id="PTHR11567:SF110">
    <property type="entry name" value="2-PHOSPHOXYLOSE PHOSPHATASE 1"/>
    <property type="match status" value="1"/>
</dbReference>
<comment type="similarity">
    <text evidence="1">Belongs to the histidine acid phosphatase family.</text>
</comment>
<feature type="region of interest" description="Disordered" evidence="3">
    <location>
        <begin position="1"/>
        <end position="24"/>
    </location>
</feature>
<protein>
    <recommendedName>
        <fullName evidence="6">Phosphoglycerate mutase-like protein</fullName>
    </recommendedName>
</protein>
<keyword evidence="2" id="KW-0378">Hydrolase</keyword>
<dbReference type="GO" id="GO:0016791">
    <property type="term" value="F:phosphatase activity"/>
    <property type="evidence" value="ECO:0007669"/>
    <property type="project" value="TreeGrafter"/>
</dbReference>
<dbReference type="InterPro" id="IPR000560">
    <property type="entry name" value="His_Pase_clade-2"/>
</dbReference>
<sequence length="442" mass="49071">MALMTGDVSQSDSPSPVTIRPPQVPLDVEGYPAAPDGLELEQVHIYIRHGERTPVAVRLADPPASIPPHWIMCKTADDFWRAASSTRLSGQHNVAPRIGVERRDGTSVEGECLLGQLTDLGRKSTLDYGAALRRLYIDRLGFLSESPAGQIYLRSTSMPRTIDSLKQIVHGLCSSANCNQHLFPPIVLRNGKDENLIGNTYHCKRLALLQLEFANASAIAFNPTLEKLDKKLSKYIGGKPVRIDGKPRASGILDTIRAATAHGIKVPPEFEDKSLMEPLEEAIVSEWFGDKTEEVRRLGMGPLLADLSRKMQSKVDQGAQDPLKLLIHSTHDTTIAALCSTLDVYDEKWPPFTSSITFELFKRHPVSQGQKPFWSSFGSTSPADYFVRMRYQNKNMVLPACAEQGKHLPGHPEFCTFTTFRARVKELTPSNWEEECSLGSRP</sequence>
<dbReference type="InterPro" id="IPR050645">
    <property type="entry name" value="Histidine_acid_phosphatase"/>
</dbReference>